<dbReference type="Pfam" id="PF00296">
    <property type="entry name" value="Bac_luciferase"/>
    <property type="match status" value="1"/>
</dbReference>
<reference evidence="2" key="1">
    <citation type="journal article" date="2013" name="Lancet">
        <title>First case of E anophelis outbreak in an intensive-care unit.</title>
        <authorList>
            <person name="Teo J."/>
            <person name="Tan S.Y."/>
            <person name="Tay M."/>
            <person name="Ding Y."/>
            <person name="Kjelleberg S."/>
            <person name="Givskov M."/>
            <person name="Lin R.T."/>
            <person name="Yang L."/>
        </authorList>
    </citation>
    <scope>NUCLEOTIDE SEQUENCE [LARGE SCALE GENOMIC DNA]</scope>
    <source>
        <strain evidence="2">NUHP1</strain>
    </source>
</reference>
<dbReference type="GO" id="GO:0005829">
    <property type="term" value="C:cytosol"/>
    <property type="evidence" value="ECO:0007669"/>
    <property type="project" value="TreeGrafter"/>
</dbReference>
<dbReference type="InterPro" id="IPR036661">
    <property type="entry name" value="Luciferase-like_sf"/>
</dbReference>
<proteinExistence type="predicted"/>
<dbReference type="InterPro" id="IPR011251">
    <property type="entry name" value="Luciferase-like_dom"/>
</dbReference>
<evidence type="ECO:0000259" key="1">
    <source>
        <dbReference type="Pfam" id="PF00296"/>
    </source>
</evidence>
<dbReference type="EMBL" id="CP007547">
    <property type="protein sequence ID" value="AIL44438.1"/>
    <property type="molecule type" value="Genomic_DNA"/>
</dbReference>
<feature type="domain" description="Luciferase-like" evidence="1">
    <location>
        <begin position="1"/>
        <end position="237"/>
    </location>
</feature>
<dbReference type="SUPFAM" id="SSF51679">
    <property type="entry name" value="Bacterial luciferase-like"/>
    <property type="match status" value="1"/>
</dbReference>
<name>A0A077ECQ0_9FLAO</name>
<dbReference type="PANTHER" id="PTHR30137:SF6">
    <property type="entry name" value="LUCIFERASE-LIKE MONOOXYGENASE"/>
    <property type="match status" value="1"/>
</dbReference>
<dbReference type="PANTHER" id="PTHR30137">
    <property type="entry name" value="LUCIFERASE-LIKE MONOOXYGENASE"/>
    <property type="match status" value="1"/>
</dbReference>
<evidence type="ECO:0000313" key="2">
    <source>
        <dbReference type="EMBL" id="AIL44438.1"/>
    </source>
</evidence>
<dbReference type="STRING" id="1338011.BD94_0663"/>
<gene>
    <name evidence="2" type="ORF">BD94_0663</name>
</gene>
<dbReference type="eggNOG" id="COG2141">
    <property type="taxonomic scope" value="Bacteria"/>
</dbReference>
<dbReference type="HOGENOM" id="CLU_911325_0_0_10"/>
<dbReference type="Proteomes" id="UP000028933">
    <property type="component" value="Chromosome"/>
</dbReference>
<dbReference type="InterPro" id="IPR050766">
    <property type="entry name" value="Bact_Lucif_Oxidored"/>
</dbReference>
<dbReference type="AlphaFoldDB" id="A0A077ECQ0"/>
<organism evidence="2 3">
    <name type="scientific">Elizabethkingia anophelis NUHP1</name>
    <dbReference type="NCBI Taxonomy" id="1338011"/>
    <lineage>
        <taxon>Bacteria</taxon>
        <taxon>Pseudomonadati</taxon>
        <taxon>Bacteroidota</taxon>
        <taxon>Flavobacteriia</taxon>
        <taxon>Flavobacteriales</taxon>
        <taxon>Weeksellaceae</taxon>
        <taxon>Elizabethkingia</taxon>
    </lineage>
</organism>
<dbReference type="KEGG" id="eao:BD94_0663"/>
<sequence length="305" mass="35604">MKLGILDLGQRDNKNSIETIFDIIQYAQYAEEINCHRFWLAEHHPKYSLQPYLNPEILMSIICCNTETIRIGSGGALIGYHSPYLIASNYKFLNNIFNDRIDLGFSKGRPENSNQHNYFRTAPNKKHIELFRENMMDICDLFYKEEDNFTEKGITIPPYNGFSPSLWYLSNSFKDKQIGIDLMLNYCISLFHGLQQSLVDKSEIIDYKESYYKKNNNYPEVALAIAVSFNKTQEDIDKSNKESINISEAFNIIPLKDVSFLDVIKKMKLKYNMEEIIVYDTEINNIKKLENLKKIKDCIDEFNAL</sequence>
<reference evidence="2" key="2">
    <citation type="journal article" date="2015" name="Genome Biol. Evol.">
        <title>Complete Genome Sequence and Transcriptomic Analysis of the Novel Pathogen Elizabethkingia anophelis in Response to Oxidative Stress.</title>
        <authorList>
            <person name="Li Y."/>
            <person name="Liu Y."/>
            <person name="Chew S.C."/>
            <person name="Tay M."/>
            <person name="Salido M.M."/>
            <person name="Teo J."/>
            <person name="Lauro F.M."/>
            <person name="Givskov M."/>
            <person name="Yang L."/>
        </authorList>
    </citation>
    <scope>NUCLEOTIDE SEQUENCE</scope>
    <source>
        <strain evidence="2">NUHP1</strain>
    </source>
</reference>
<dbReference type="RefSeq" id="WP_024564933.1">
    <property type="nucleotide sequence ID" value="NZ_CP007547.1"/>
</dbReference>
<protein>
    <recommendedName>
        <fullName evidence="1">Luciferase-like domain-containing protein</fullName>
    </recommendedName>
</protein>
<evidence type="ECO:0000313" key="3">
    <source>
        <dbReference type="Proteomes" id="UP000028933"/>
    </source>
</evidence>
<dbReference type="Gene3D" id="3.20.20.30">
    <property type="entry name" value="Luciferase-like domain"/>
    <property type="match status" value="1"/>
</dbReference>
<dbReference type="GO" id="GO:0016705">
    <property type="term" value="F:oxidoreductase activity, acting on paired donors, with incorporation or reduction of molecular oxygen"/>
    <property type="evidence" value="ECO:0007669"/>
    <property type="project" value="InterPro"/>
</dbReference>
<accession>A0A077ECQ0</accession>